<name>A0AAV5TAU4_9BILA</name>
<proteinExistence type="predicted"/>
<evidence type="ECO:0000313" key="2">
    <source>
        <dbReference type="Proteomes" id="UP001432027"/>
    </source>
</evidence>
<gene>
    <name evidence="1" type="ORF">PENTCL1PPCAC_14843</name>
</gene>
<comment type="caution">
    <text evidence="1">The sequence shown here is derived from an EMBL/GenBank/DDBJ whole genome shotgun (WGS) entry which is preliminary data.</text>
</comment>
<keyword evidence="2" id="KW-1185">Reference proteome</keyword>
<accession>A0AAV5TAU4</accession>
<dbReference type="EMBL" id="BTSX01000004">
    <property type="protein sequence ID" value="GMS92667.1"/>
    <property type="molecule type" value="Genomic_DNA"/>
</dbReference>
<evidence type="ECO:0000313" key="1">
    <source>
        <dbReference type="EMBL" id="GMS92667.1"/>
    </source>
</evidence>
<reference evidence="1" key="1">
    <citation type="submission" date="2023-10" db="EMBL/GenBank/DDBJ databases">
        <title>Genome assembly of Pristionchus species.</title>
        <authorList>
            <person name="Yoshida K."/>
            <person name="Sommer R.J."/>
        </authorList>
    </citation>
    <scope>NUCLEOTIDE SEQUENCE</scope>
    <source>
        <strain evidence="1">RS0144</strain>
    </source>
</reference>
<dbReference type="Proteomes" id="UP001432027">
    <property type="component" value="Unassembled WGS sequence"/>
</dbReference>
<sequence>MWLMFPKADVYQNNGTWIPLSLVEHSGFNLVILGVEIIGDTLTCSQHPSGGDDRPATLHLPHLVGQPTLFARHDLPRPGVRNGDVPSNDCRRLRVDAIEVRLDRRLTA</sequence>
<feature type="non-terminal residue" evidence="1">
    <location>
        <position position="108"/>
    </location>
</feature>
<protein>
    <submittedName>
        <fullName evidence="1">Uncharacterized protein</fullName>
    </submittedName>
</protein>
<organism evidence="1 2">
    <name type="scientific">Pristionchus entomophagus</name>
    <dbReference type="NCBI Taxonomy" id="358040"/>
    <lineage>
        <taxon>Eukaryota</taxon>
        <taxon>Metazoa</taxon>
        <taxon>Ecdysozoa</taxon>
        <taxon>Nematoda</taxon>
        <taxon>Chromadorea</taxon>
        <taxon>Rhabditida</taxon>
        <taxon>Rhabditina</taxon>
        <taxon>Diplogasteromorpha</taxon>
        <taxon>Diplogasteroidea</taxon>
        <taxon>Neodiplogasteridae</taxon>
        <taxon>Pristionchus</taxon>
    </lineage>
</organism>
<dbReference type="AlphaFoldDB" id="A0AAV5TAU4"/>